<name>A0A4Y2SWQ0_ARAVE</name>
<feature type="region of interest" description="Disordered" evidence="1">
    <location>
        <begin position="84"/>
        <end position="200"/>
    </location>
</feature>
<reference evidence="3 4" key="1">
    <citation type="journal article" date="2019" name="Sci. Rep.">
        <title>Orb-weaving spider Araneus ventricosus genome elucidates the spidroin gene catalogue.</title>
        <authorList>
            <person name="Kono N."/>
            <person name="Nakamura H."/>
            <person name="Ohtoshi R."/>
            <person name="Moran D.A.P."/>
            <person name="Shinohara A."/>
            <person name="Yoshida Y."/>
            <person name="Fujiwara M."/>
            <person name="Mori M."/>
            <person name="Tomita M."/>
            <person name="Arakawa K."/>
        </authorList>
    </citation>
    <scope>NUCLEOTIDE SEQUENCE [LARGE SCALE GENOMIC DNA]</scope>
</reference>
<dbReference type="OrthoDB" id="6437952at2759"/>
<gene>
    <name evidence="3" type="ORF">AVEN_184545_1</name>
</gene>
<dbReference type="AlphaFoldDB" id="A0A4Y2SWQ0"/>
<organism evidence="3 4">
    <name type="scientific">Araneus ventricosus</name>
    <name type="common">Orbweaver spider</name>
    <name type="synonym">Epeira ventricosa</name>
    <dbReference type="NCBI Taxonomy" id="182803"/>
    <lineage>
        <taxon>Eukaryota</taxon>
        <taxon>Metazoa</taxon>
        <taxon>Ecdysozoa</taxon>
        <taxon>Arthropoda</taxon>
        <taxon>Chelicerata</taxon>
        <taxon>Arachnida</taxon>
        <taxon>Araneae</taxon>
        <taxon>Araneomorphae</taxon>
        <taxon>Entelegynae</taxon>
        <taxon>Araneoidea</taxon>
        <taxon>Araneidae</taxon>
        <taxon>Araneus</taxon>
    </lineage>
</organism>
<feature type="compositionally biased region" description="Basic and acidic residues" evidence="1">
    <location>
        <begin position="126"/>
        <end position="152"/>
    </location>
</feature>
<evidence type="ECO:0000313" key="3">
    <source>
        <dbReference type="EMBL" id="GBN91736.1"/>
    </source>
</evidence>
<proteinExistence type="predicted"/>
<evidence type="ECO:0000256" key="1">
    <source>
        <dbReference type="SAM" id="MobiDB-lite"/>
    </source>
</evidence>
<feature type="compositionally biased region" description="Basic and acidic residues" evidence="1">
    <location>
        <begin position="191"/>
        <end position="200"/>
    </location>
</feature>
<sequence>MGFPKSTSSPRCRYAACFALGFVVASLILAAMLWIIWCYMGLTIVQISDTQRRAIVNYSYTTSKPPTTSNPTNRTEVDGALEGSLKAISKSPVTPPTQPRRSDSSADLAKGDFASRPQGGASQNSTRRESVTSSTHERKSSILHRGEEDGLRTRKVSTSNTENRAPGESLPDIKPTETYASAQSDPLPTAPKEESKCFLL</sequence>
<keyword evidence="2" id="KW-0472">Membrane</keyword>
<feature type="transmembrane region" description="Helical" evidence="2">
    <location>
        <begin position="12"/>
        <end position="37"/>
    </location>
</feature>
<dbReference type="EMBL" id="BGPR01024037">
    <property type="protein sequence ID" value="GBN91736.1"/>
    <property type="molecule type" value="Genomic_DNA"/>
</dbReference>
<dbReference type="Proteomes" id="UP000499080">
    <property type="component" value="Unassembled WGS sequence"/>
</dbReference>
<accession>A0A4Y2SWQ0</accession>
<comment type="caution">
    <text evidence="3">The sequence shown here is derived from an EMBL/GenBank/DDBJ whole genome shotgun (WGS) entry which is preliminary data.</text>
</comment>
<evidence type="ECO:0000313" key="4">
    <source>
        <dbReference type="Proteomes" id="UP000499080"/>
    </source>
</evidence>
<evidence type="ECO:0000256" key="2">
    <source>
        <dbReference type="SAM" id="Phobius"/>
    </source>
</evidence>
<keyword evidence="4" id="KW-1185">Reference proteome</keyword>
<keyword evidence="2" id="KW-1133">Transmembrane helix</keyword>
<protein>
    <submittedName>
        <fullName evidence="3">Uncharacterized protein</fullName>
    </submittedName>
</protein>
<keyword evidence="2" id="KW-0812">Transmembrane</keyword>